<evidence type="ECO:0000256" key="4">
    <source>
        <dbReference type="SAM" id="MobiDB-lite"/>
    </source>
</evidence>
<dbReference type="GO" id="GO:0006412">
    <property type="term" value="P:translation"/>
    <property type="evidence" value="ECO:0000318"/>
    <property type="project" value="GO_Central"/>
</dbReference>
<dbReference type="EMBL" id="NBSK02000005">
    <property type="protein sequence ID" value="KAJ0203198.1"/>
    <property type="molecule type" value="Genomic_DNA"/>
</dbReference>
<evidence type="ECO:0000256" key="1">
    <source>
        <dbReference type="ARBA" id="ARBA00006194"/>
    </source>
</evidence>
<gene>
    <name evidence="6" type="ORF">LSAT_V11C500249330</name>
</gene>
<dbReference type="GO" id="GO:0003735">
    <property type="term" value="F:structural constituent of ribosome"/>
    <property type="evidence" value="ECO:0000318"/>
    <property type="project" value="GO_Central"/>
</dbReference>
<dbReference type="GO" id="GO:1990904">
    <property type="term" value="C:ribonucleoprotein complex"/>
    <property type="evidence" value="ECO:0007669"/>
    <property type="project" value="UniProtKB-KW"/>
</dbReference>
<dbReference type="GO" id="GO:0005840">
    <property type="term" value="C:ribosome"/>
    <property type="evidence" value="ECO:0007669"/>
    <property type="project" value="UniProtKB-KW"/>
</dbReference>
<feature type="region of interest" description="Disordered" evidence="4">
    <location>
        <begin position="136"/>
        <end position="168"/>
    </location>
</feature>
<keyword evidence="5" id="KW-0472">Membrane</keyword>
<dbReference type="HAMAP" id="MF_01310">
    <property type="entry name" value="Ribosomal_uS11"/>
    <property type="match status" value="1"/>
</dbReference>
<dbReference type="Gene3D" id="3.30.420.80">
    <property type="entry name" value="Ribosomal protein S11"/>
    <property type="match status" value="1"/>
</dbReference>
<name>A0A9R1VEC2_LACSA</name>
<organism evidence="6 7">
    <name type="scientific">Lactuca sativa</name>
    <name type="common">Garden lettuce</name>
    <dbReference type="NCBI Taxonomy" id="4236"/>
    <lineage>
        <taxon>Eukaryota</taxon>
        <taxon>Viridiplantae</taxon>
        <taxon>Streptophyta</taxon>
        <taxon>Embryophyta</taxon>
        <taxon>Tracheophyta</taxon>
        <taxon>Spermatophyta</taxon>
        <taxon>Magnoliopsida</taxon>
        <taxon>eudicotyledons</taxon>
        <taxon>Gunneridae</taxon>
        <taxon>Pentapetalae</taxon>
        <taxon>asterids</taxon>
        <taxon>campanulids</taxon>
        <taxon>Asterales</taxon>
        <taxon>Asteraceae</taxon>
        <taxon>Cichorioideae</taxon>
        <taxon>Cichorieae</taxon>
        <taxon>Lactucinae</taxon>
        <taxon>Lactuca</taxon>
    </lineage>
</organism>
<dbReference type="PANTHER" id="PTHR11759">
    <property type="entry name" value="40S RIBOSOMAL PROTEIN S14/30S RIBOSOMAL PROTEIN S11"/>
    <property type="match status" value="1"/>
</dbReference>
<keyword evidence="3" id="KW-0687">Ribonucleoprotein</keyword>
<feature type="compositionally biased region" description="Low complexity" evidence="4">
    <location>
        <begin position="142"/>
        <end position="155"/>
    </location>
</feature>
<keyword evidence="5" id="KW-1133">Transmembrane helix</keyword>
<evidence type="ECO:0000256" key="5">
    <source>
        <dbReference type="SAM" id="Phobius"/>
    </source>
</evidence>
<reference evidence="6 7" key="1">
    <citation type="journal article" date="2017" name="Nat. Commun.">
        <title>Genome assembly with in vitro proximity ligation data and whole-genome triplication in lettuce.</title>
        <authorList>
            <person name="Reyes-Chin-Wo S."/>
            <person name="Wang Z."/>
            <person name="Yang X."/>
            <person name="Kozik A."/>
            <person name="Arikit S."/>
            <person name="Song C."/>
            <person name="Xia L."/>
            <person name="Froenicke L."/>
            <person name="Lavelle D.O."/>
            <person name="Truco M.J."/>
            <person name="Xia R."/>
            <person name="Zhu S."/>
            <person name="Xu C."/>
            <person name="Xu H."/>
            <person name="Xu X."/>
            <person name="Cox K."/>
            <person name="Korf I."/>
            <person name="Meyers B.C."/>
            <person name="Michelmore R.W."/>
        </authorList>
    </citation>
    <scope>NUCLEOTIDE SEQUENCE [LARGE SCALE GENOMIC DNA]</scope>
    <source>
        <strain evidence="7">cv. Salinas</strain>
        <tissue evidence="6">Seedlings</tissue>
    </source>
</reference>
<evidence type="ECO:0000313" key="7">
    <source>
        <dbReference type="Proteomes" id="UP000235145"/>
    </source>
</evidence>
<comment type="similarity">
    <text evidence="1">Belongs to the universal ribosomal protein uS11 family.</text>
</comment>
<dbReference type="SUPFAM" id="SSF53137">
    <property type="entry name" value="Translational machinery components"/>
    <property type="match status" value="1"/>
</dbReference>
<dbReference type="InterPro" id="IPR001971">
    <property type="entry name" value="Ribosomal_uS11"/>
</dbReference>
<feature type="transmembrane region" description="Helical" evidence="5">
    <location>
        <begin position="73"/>
        <end position="94"/>
    </location>
</feature>
<dbReference type="Proteomes" id="UP000235145">
    <property type="component" value="Unassembled WGS sequence"/>
</dbReference>
<sequence>MHKAPVIWAFGPSYQKRKRYEWSYAYRFSSLPLPSLDRSLSVSVSSCSIYHLCAITDSHARLSPIKYQLSNQYAYEFGNFVFSIVILLITWIWMISNVDSILDNTMPRFLTNLATKLKLSQPNSLKFTSPIHSITRKEFERGPTTGPTGFPNTPNQQPPVNPNRTGGGGYFDGLSRRFSGSDRQPPIEPLRFNRGTRDMNFVRGIMKDNPSSGSEQNADIVHIKLMRNNTFVTVTDSKGNKKMGASAGCLAEMKGGPKVSKYAAEATAEHVGRVAKSMGLKSVVVKVNGFTFFKRKKLAILGFRDGYTHSRSDRNPIVYIEDTTRKPHNGCRLRKQRRV</sequence>
<proteinExistence type="inferred from homology"/>
<dbReference type="InterPro" id="IPR036967">
    <property type="entry name" value="Ribosomal_uS11_sf"/>
</dbReference>
<evidence type="ECO:0000313" key="6">
    <source>
        <dbReference type="EMBL" id="KAJ0203198.1"/>
    </source>
</evidence>
<keyword evidence="2" id="KW-0689">Ribosomal protein</keyword>
<comment type="caution">
    <text evidence="6">The sequence shown here is derived from an EMBL/GenBank/DDBJ whole genome shotgun (WGS) entry which is preliminary data.</text>
</comment>
<protein>
    <recommendedName>
        <fullName evidence="8">30S ribosomal protein S11</fullName>
    </recommendedName>
</protein>
<accession>A0A9R1VEC2</accession>
<dbReference type="Pfam" id="PF00411">
    <property type="entry name" value="Ribosomal_S11"/>
    <property type="match status" value="1"/>
</dbReference>
<keyword evidence="7" id="KW-1185">Reference proteome</keyword>
<evidence type="ECO:0000256" key="2">
    <source>
        <dbReference type="ARBA" id="ARBA00022980"/>
    </source>
</evidence>
<evidence type="ECO:0000256" key="3">
    <source>
        <dbReference type="ARBA" id="ARBA00023274"/>
    </source>
</evidence>
<dbReference type="FunFam" id="3.30.420.80:FF:000014">
    <property type="entry name" value="Probable ribosomal protein S11, mitochondrial"/>
    <property type="match status" value="1"/>
</dbReference>
<evidence type="ECO:0008006" key="8">
    <source>
        <dbReference type="Google" id="ProtNLM"/>
    </source>
</evidence>
<dbReference type="AlphaFoldDB" id="A0A9R1VEC2"/>
<keyword evidence="5" id="KW-0812">Transmembrane</keyword>